<dbReference type="Pfam" id="PF00753">
    <property type="entry name" value="Lactamase_B"/>
    <property type="match status" value="1"/>
</dbReference>
<dbReference type="PANTHER" id="PTHR42951:SF4">
    <property type="entry name" value="ACYL-COENZYME A THIOESTERASE MBLAC2"/>
    <property type="match status" value="1"/>
</dbReference>
<evidence type="ECO:0000313" key="2">
    <source>
        <dbReference type="EMBL" id="MBW8486788.1"/>
    </source>
</evidence>
<name>A0ABS7G585_9ACTN</name>
<evidence type="ECO:0000313" key="3">
    <source>
        <dbReference type="Proteomes" id="UP000774570"/>
    </source>
</evidence>
<dbReference type="EMBL" id="JAIBOA010000026">
    <property type="protein sequence ID" value="MBW8486788.1"/>
    <property type="molecule type" value="Genomic_DNA"/>
</dbReference>
<dbReference type="SUPFAM" id="SSF56281">
    <property type="entry name" value="Metallo-hydrolase/oxidoreductase"/>
    <property type="match status" value="1"/>
</dbReference>
<keyword evidence="3" id="KW-1185">Reference proteome</keyword>
<accession>A0ABS7G585</accession>
<protein>
    <submittedName>
        <fullName evidence="2">MBL fold metallo-hydrolase</fullName>
    </submittedName>
</protein>
<dbReference type="InterPro" id="IPR001279">
    <property type="entry name" value="Metallo-B-lactamas"/>
</dbReference>
<dbReference type="SMART" id="SM00849">
    <property type="entry name" value="Lactamase_B"/>
    <property type="match status" value="1"/>
</dbReference>
<dbReference type="InterPro" id="IPR036866">
    <property type="entry name" value="RibonucZ/Hydroxyglut_hydro"/>
</dbReference>
<sequence>MRTAPPPHLEEIADRVYAWIQPDGTWCLNNAGFLVGPEAVTVIDTAATEARALGLRDAIAAVTPLPPRTVVNTHFHGDHTYGNAVFAREAAFVAHENCAAEMAEQGLTLTRLWTEVEWGDIRLVPPTVTFADRLTLHAGDLRVELIHHGPAHTTGDVVAWLPGQRVLFAGDLIFNGGTPFALMGSVSGWLATLEELRALGAETIVPGHGPVCGPELFDWTEGYLRWLQELARDGVAAGVRPLALARETDLGPYREWTDAERLVANLHRAYAEELGEAPGAPLETMAVILEMVEYNNGRIPTCLA</sequence>
<dbReference type="CDD" id="cd16282">
    <property type="entry name" value="metallo-hydrolase-like_MBL-fold"/>
    <property type="match status" value="1"/>
</dbReference>
<dbReference type="Proteomes" id="UP000774570">
    <property type="component" value="Unassembled WGS sequence"/>
</dbReference>
<dbReference type="PANTHER" id="PTHR42951">
    <property type="entry name" value="METALLO-BETA-LACTAMASE DOMAIN-CONTAINING"/>
    <property type="match status" value="1"/>
</dbReference>
<organism evidence="2 3">
    <name type="scientific">Actinomadura parmotrematis</name>
    <dbReference type="NCBI Taxonomy" id="2864039"/>
    <lineage>
        <taxon>Bacteria</taxon>
        <taxon>Bacillati</taxon>
        <taxon>Actinomycetota</taxon>
        <taxon>Actinomycetes</taxon>
        <taxon>Streptosporangiales</taxon>
        <taxon>Thermomonosporaceae</taxon>
        <taxon>Actinomadura</taxon>
    </lineage>
</organism>
<feature type="domain" description="Metallo-beta-lactamase" evidence="1">
    <location>
        <begin position="28"/>
        <end position="208"/>
    </location>
</feature>
<comment type="caution">
    <text evidence="2">The sequence shown here is derived from an EMBL/GenBank/DDBJ whole genome shotgun (WGS) entry which is preliminary data.</text>
</comment>
<proteinExistence type="predicted"/>
<dbReference type="InterPro" id="IPR050855">
    <property type="entry name" value="NDM-1-like"/>
</dbReference>
<reference evidence="2 3" key="1">
    <citation type="submission" date="2021-07" db="EMBL/GenBank/DDBJ databases">
        <title>Actinomadura sp. PM05-2 isolated from lichen.</title>
        <authorList>
            <person name="Somphong A."/>
            <person name="Phongsopitanun W."/>
            <person name="Tanasupawat S."/>
            <person name="Peongsungnone V."/>
        </authorList>
    </citation>
    <scope>NUCLEOTIDE SEQUENCE [LARGE SCALE GENOMIC DNA]</scope>
    <source>
        <strain evidence="2 3">PM05-2</strain>
    </source>
</reference>
<gene>
    <name evidence="2" type="ORF">K1Y72_30775</name>
</gene>
<dbReference type="Gene3D" id="3.60.15.10">
    <property type="entry name" value="Ribonuclease Z/Hydroxyacylglutathione hydrolase-like"/>
    <property type="match status" value="1"/>
</dbReference>
<evidence type="ECO:0000259" key="1">
    <source>
        <dbReference type="SMART" id="SM00849"/>
    </source>
</evidence>
<dbReference type="RefSeq" id="WP_220170024.1">
    <property type="nucleotide sequence ID" value="NZ_JAIBOA010000026.1"/>
</dbReference>